<dbReference type="EMBL" id="MOOB01000058">
    <property type="protein sequence ID" value="OQE77771.1"/>
    <property type="molecule type" value="Genomic_DNA"/>
</dbReference>
<sequence length="278" mass="29472">MFNIKARLLALGLVASLGASDAAGLGFGEVDVVFPRNGTFGPMTLTPIVFAFQNPAAIDQLYPYVKYGLWPADLPTGNKTLSTKLVDMHLPNTTGPVSFLQASIANTLNTENEWEFVWRMDWTNCSTLTNTTSDDERGLVEKPEVTVGKSWIGHSIRFTTEKGAKQPNLTALTASDKCGDTSALAFNVTKTLRPQSGYYKGKKCAVLESPTPTAAPCKVSIAPAAASSISSTLTAGQCIAATPAISCPAKEGGAVINEVTSQLKWWAIGVLLVGKSLI</sequence>
<keyword evidence="4" id="KW-1185">Reference proteome</keyword>
<organism evidence="3 4">
    <name type="scientific">Penicillium nalgiovense</name>
    <dbReference type="NCBI Taxonomy" id="60175"/>
    <lineage>
        <taxon>Eukaryota</taxon>
        <taxon>Fungi</taxon>
        <taxon>Dikarya</taxon>
        <taxon>Ascomycota</taxon>
        <taxon>Pezizomycotina</taxon>
        <taxon>Eurotiomycetes</taxon>
        <taxon>Eurotiomycetidae</taxon>
        <taxon>Eurotiales</taxon>
        <taxon>Aspergillaceae</taxon>
        <taxon>Penicillium</taxon>
    </lineage>
</organism>
<evidence type="ECO:0000256" key="1">
    <source>
        <dbReference type="SAM" id="SignalP"/>
    </source>
</evidence>
<proteinExistence type="predicted"/>
<dbReference type="Proteomes" id="UP000191691">
    <property type="component" value="Unassembled WGS sequence"/>
</dbReference>
<accession>A0A1V6XRS6</accession>
<protein>
    <recommendedName>
        <fullName evidence="2">DUF7136 domain-containing protein</fullName>
    </recommendedName>
</protein>
<dbReference type="InterPro" id="IPR055560">
    <property type="entry name" value="DUF7136"/>
</dbReference>
<feature type="domain" description="DUF7136" evidence="2">
    <location>
        <begin position="26"/>
        <end position="247"/>
    </location>
</feature>
<evidence type="ECO:0000259" key="2">
    <source>
        <dbReference type="Pfam" id="PF23584"/>
    </source>
</evidence>
<gene>
    <name evidence="3" type="ORF">PENNAL_c0058G01297</name>
</gene>
<dbReference type="OMA" id="WEFVWRM"/>
<keyword evidence="1" id="KW-0732">Signal</keyword>
<dbReference type="AlphaFoldDB" id="A0A1V6XRS6"/>
<feature type="chain" id="PRO_5013297370" description="DUF7136 domain-containing protein" evidence="1">
    <location>
        <begin position="23"/>
        <end position="278"/>
    </location>
</feature>
<name>A0A1V6XRS6_PENNA</name>
<reference evidence="4" key="1">
    <citation type="journal article" date="2017" name="Nat. Microbiol.">
        <title>Global analysis of biosynthetic gene clusters reveals vast potential of secondary metabolite production in Penicillium species.</title>
        <authorList>
            <person name="Nielsen J.C."/>
            <person name="Grijseels S."/>
            <person name="Prigent S."/>
            <person name="Ji B."/>
            <person name="Dainat J."/>
            <person name="Nielsen K.F."/>
            <person name="Frisvad J.C."/>
            <person name="Workman M."/>
            <person name="Nielsen J."/>
        </authorList>
    </citation>
    <scope>NUCLEOTIDE SEQUENCE [LARGE SCALE GENOMIC DNA]</scope>
    <source>
        <strain evidence="4">IBT 13039</strain>
    </source>
</reference>
<evidence type="ECO:0000313" key="3">
    <source>
        <dbReference type="EMBL" id="OQE77771.1"/>
    </source>
</evidence>
<dbReference type="Pfam" id="PF23584">
    <property type="entry name" value="DUF7136"/>
    <property type="match status" value="1"/>
</dbReference>
<evidence type="ECO:0000313" key="4">
    <source>
        <dbReference type="Proteomes" id="UP000191691"/>
    </source>
</evidence>
<comment type="caution">
    <text evidence="3">The sequence shown here is derived from an EMBL/GenBank/DDBJ whole genome shotgun (WGS) entry which is preliminary data.</text>
</comment>
<feature type="signal peptide" evidence="1">
    <location>
        <begin position="1"/>
        <end position="22"/>
    </location>
</feature>